<proteinExistence type="predicted"/>
<dbReference type="OrthoDB" id="66218at2"/>
<protein>
    <submittedName>
        <fullName evidence="3">Phage baseplate protein</fullName>
    </submittedName>
</protein>
<dbReference type="Proteomes" id="UP000427769">
    <property type="component" value="Chromosome"/>
</dbReference>
<dbReference type="AlphaFoldDB" id="A0A5K7Z2A1"/>
<name>A0A5K7Z2A1_9BACT</name>
<evidence type="ECO:0000259" key="2">
    <source>
        <dbReference type="Pfam" id="PF04865"/>
    </source>
</evidence>
<sequence>MSGLTAQGFVLKTINECEAEIEGALRAAFGVHINTTAPSVFGQLKSIFAEREALLWEALQDLYNALYPDSADGISLDHCASITAHTRLPAAYSRISGVTLSGTDGTVVPAGTVLSVDGAPDVTFETEEEATLSGGSATVDCIATETGPISVSAGALTNIDTPISGLDSVTNPNAAVEGRDLETDAELRIRRNDNLQISHAGPTEAIRKAILALNEDTTKAAIEHCSVFENYTLETDARGIPAKSIAVVVYQAGGVTDRDQEIADTLMLKAKPAGIRPHGDISVDVVDSQGYTHTCRFSRPVLVPIYLELDLTVDDDYPDNGDAVIKDLLVEWGNDLGAGVDIVVYPSLVAQLAQVAGITDVTVRIGTDSGPTGDDNVDIDDGSGGDVEMSSWTHGNITVTTS</sequence>
<keyword evidence="4" id="KW-1185">Reference proteome</keyword>
<accession>A0A5K7Z2A1</accession>
<dbReference type="EMBL" id="AP021875">
    <property type="protein sequence ID" value="BBO74389.1"/>
    <property type="molecule type" value="Genomic_DNA"/>
</dbReference>
<reference evidence="3 4" key="1">
    <citation type="submission" date="2019-11" db="EMBL/GenBank/DDBJ databases">
        <title>Comparative genomics of hydrocarbon-degrading Desulfosarcina strains.</title>
        <authorList>
            <person name="Watanabe M."/>
            <person name="Kojima H."/>
            <person name="Fukui M."/>
        </authorList>
    </citation>
    <scope>NUCLEOTIDE SEQUENCE [LARGE SCALE GENOMIC DNA]</scope>
    <source>
        <strain evidence="3 4">PP31</strain>
    </source>
</reference>
<organism evidence="3 4">
    <name type="scientific">Desulfosarcina widdelii</name>
    <dbReference type="NCBI Taxonomy" id="947919"/>
    <lineage>
        <taxon>Bacteria</taxon>
        <taxon>Pseudomonadati</taxon>
        <taxon>Thermodesulfobacteriota</taxon>
        <taxon>Desulfobacteria</taxon>
        <taxon>Desulfobacterales</taxon>
        <taxon>Desulfosarcinaceae</taxon>
        <taxon>Desulfosarcina</taxon>
    </lineage>
</organism>
<evidence type="ECO:0000313" key="4">
    <source>
        <dbReference type="Proteomes" id="UP000427769"/>
    </source>
</evidence>
<feature type="domain" description="Baseplate protein J-like barrel" evidence="2">
    <location>
        <begin position="98"/>
        <end position="178"/>
    </location>
</feature>
<dbReference type="Pfam" id="PF04865">
    <property type="entry name" value="Baseplate_J"/>
    <property type="match status" value="1"/>
</dbReference>
<evidence type="ECO:0000313" key="3">
    <source>
        <dbReference type="EMBL" id="BBO74389.1"/>
    </source>
</evidence>
<evidence type="ECO:0000256" key="1">
    <source>
        <dbReference type="SAM" id="MobiDB-lite"/>
    </source>
</evidence>
<gene>
    <name evidence="3" type="ORF">DSCW_18060</name>
</gene>
<dbReference type="InterPro" id="IPR006949">
    <property type="entry name" value="Barrel_Baseplate_J-like"/>
</dbReference>
<feature type="region of interest" description="Disordered" evidence="1">
    <location>
        <begin position="365"/>
        <end position="391"/>
    </location>
</feature>
<dbReference type="KEGG" id="dwd:DSCW_18060"/>
<dbReference type="RefSeq" id="WP_155303427.1">
    <property type="nucleotide sequence ID" value="NZ_AP021875.1"/>
</dbReference>